<gene>
    <name evidence="1" type="ORF">KAT72_05505</name>
</gene>
<evidence type="ECO:0000313" key="1">
    <source>
        <dbReference type="EMBL" id="MBR7628494.1"/>
    </source>
</evidence>
<dbReference type="RefSeq" id="WP_042039204.1">
    <property type="nucleotide sequence ID" value="NZ_CAWMAJ010000098.1"/>
</dbReference>
<reference evidence="1 2" key="1">
    <citation type="submission" date="2021-04" db="EMBL/GenBank/DDBJ databases">
        <title>Draft Genome of Aeromonas popoffii ID682, isolated from a natural water source in Idaho.</title>
        <authorList>
            <person name="Testerman T."/>
            <person name="Graf J."/>
        </authorList>
    </citation>
    <scope>NUCLEOTIDE SEQUENCE [LARGE SCALE GENOMIC DNA]</scope>
    <source>
        <strain evidence="1 2">ID682</strain>
    </source>
</reference>
<evidence type="ECO:0000313" key="2">
    <source>
        <dbReference type="Proteomes" id="UP000675653"/>
    </source>
</evidence>
<accession>A0ABS5GMY3</accession>
<protein>
    <submittedName>
        <fullName evidence="1">Uncharacterized protein</fullName>
    </submittedName>
</protein>
<proteinExistence type="predicted"/>
<keyword evidence="2" id="KW-1185">Reference proteome</keyword>
<dbReference type="Proteomes" id="UP000675653">
    <property type="component" value="Unassembled WGS sequence"/>
</dbReference>
<comment type="caution">
    <text evidence="1">The sequence shown here is derived from an EMBL/GenBank/DDBJ whole genome shotgun (WGS) entry which is preliminary data.</text>
</comment>
<sequence>MSRYHFFKQGQSFTSLATWVAGDDDERHQRVEQGVMAVVAPSFADIPAEVLTQLQEHEAREAKHGAHNPWYSVAGNFSLRGMH</sequence>
<organism evidence="1 2">
    <name type="scientific">Aeromonas popoffii</name>
    <dbReference type="NCBI Taxonomy" id="70856"/>
    <lineage>
        <taxon>Bacteria</taxon>
        <taxon>Pseudomonadati</taxon>
        <taxon>Pseudomonadota</taxon>
        <taxon>Gammaproteobacteria</taxon>
        <taxon>Aeromonadales</taxon>
        <taxon>Aeromonadaceae</taxon>
        <taxon>Aeromonas</taxon>
    </lineage>
</organism>
<name>A0ABS5GMY3_9GAMM</name>
<dbReference type="EMBL" id="JAGRZL010000014">
    <property type="protein sequence ID" value="MBR7628494.1"/>
    <property type="molecule type" value="Genomic_DNA"/>
</dbReference>